<feature type="compositionally biased region" description="Basic and acidic residues" evidence="1">
    <location>
        <begin position="907"/>
        <end position="920"/>
    </location>
</feature>
<organism evidence="3 4">
    <name type="scientific">Corynebacterium canis</name>
    <dbReference type="NCBI Taxonomy" id="679663"/>
    <lineage>
        <taxon>Bacteria</taxon>
        <taxon>Bacillati</taxon>
        <taxon>Actinomycetota</taxon>
        <taxon>Actinomycetes</taxon>
        <taxon>Mycobacteriales</taxon>
        <taxon>Corynebacteriaceae</taxon>
        <taxon>Corynebacterium</taxon>
    </lineage>
</organism>
<feature type="compositionally biased region" description="Acidic residues" evidence="1">
    <location>
        <begin position="897"/>
        <end position="906"/>
    </location>
</feature>
<dbReference type="RefSeq" id="WP_146323262.1">
    <property type="nucleotide sequence ID" value="NZ_BAABLR010000075.1"/>
</dbReference>
<dbReference type="AlphaFoldDB" id="A0A5C5URK5"/>
<dbReference type="EMBL" id="VOHM01000002">
    <property type="protein sequence ID" value="TWT28806.1"/>
    <property type="molecule type" value="Genomic_DNA"/>
</dbReference>
<evidence type="ECO:0000313" key="4">
    <source>
        <dbReference type="Proteomes" id="UP000320791"/>
    </source>
</evidence>
<dbReference type="Proteomes" id="UP000320791">
    <property type="component" value="Unassembled WGS sequence"/>
</dbReference>
<proteinExistence type="predicted"/>
<feature type="region of interest" description="Disordered" evidence="1">
    <location>
        <begin position="897"/>
        <end position="920"/>
    </location>
</feature>
<dbReference type="Pfam" id="PF10593">
    <property type="entry name" value="Z1"/>
    <property type="match status" value="1"/>
</dbReference>
<comment type="caution">
    <text evidence="3">The sequence shown here is derived from an EMBL/GenBank/DDBJ whole genome shotgun (WGS) entry which is preliminary data.</text>
</comment>
<accession>A0A5C5URK5</accession>
<name>A0A5C5URK5_9CORY</name>
<feature type="domain" description="Putative endonuclease Z1" evidence="2">
    <location>
        <begin position="387"/>
        <end position="609"/>
    </location>
</feature>
<keyword evidence="4" id="KW-1185">Reference proteome</keyword>
<dbReference type="InterPro" id="IPR018310">
    <property type="entry name" value="Put_endonuclease_Z1-dom"/>
</dbReference>
<evidence type="ECO:0000259" key="2">
    <source>
        <dbReference type="Pfam" id="PF10593"/>
    </source>
</evidence>
<protein>
    <recommendedName>
        <fullName evidence="2">Putative endonuclease Z1 domain-containing protein</fullName>
    </recommendedName>
</protein>
<evidence type="ECO:0000313" key="3">
    <source>
        <dbReference type="EMBL" id="TWT28806.1"/>
    </source>
</evidence>
<evidence type="ECO:0000256" key="1">
    <source>
        <dbReference type="SAM" id="MobiDB-lite"/>
    </source>
</evidence>
<gene>
    <name evidence="3" type="ORF">FRX94_01030</name>
</gene>
<sequence length="920" mass="103159">MTDGIDVLDESEVLLACEDIEIFIRGGLSIDAAVARLSRALGETPEISAAEKIIRRKLSDSGLSGTLSEYITAIYDPEETKSWYGGPNLALDTYWPPVRSNIETAIGKAVDSVDVTSTAIIQSLRQANGTDFFNLKGLVVGYVQSGKTTNFMSVIAKAADVGYRLIIVLTGMTENLRVQTQARLEQQLILHDHGKWHRLTTVDHDFWGDDNPQRLKDPETRFIAVVKKNSTRLQALNNWINSAGMLGDSCPILVIDDEADQASIDVSPRAKGRRSAINQQISDLLDRKKTVYIGYTATPFANVLINPNKTDDLYPSNFIHVLPKPEGYFGAEALFGRDPLDGEEKSDMHGDGYDMIRIIGESEVEKIKPPSSRKDSADWTPEIDFGLQDAIRWFIMATAARWVRGDEREHSSMLIHTSMLTDHHLSLEMLVRTELNELRRTIKADTIPYSWVEQWNSETATVPASEFDLPEVSFEQIRPLIPEVLEKTRVIIDNAESDDRLIYTDENPETVITIGGNTLSRGLTLEGLVASYFVRQASAFDTLLQMGRWFGFRNGYQDLPRIWMPAELALWFRDLALIEADLRQELACYARERYTPIEVQAKIRKHPAMMITARAKMQDSIKMTASYSGQQVQTVRFKAGDKEWLQNNLDATWDFVSALQEEGVASEKLDNGTTVFRNASTDLVMDFLTNYLFDEGSRLENRRKTLVQQYIQEESEAKTLRRWNISFFGLANEAQGTREVGPGLQVHKVRRSKLEDHTTTNAQIRALAAPLHRLNDLPVDNETRHQIIADAIAEIKKNETNKDAVIRAAHDKYAGNGTAHLAIYVIDKDSKAPAQAKRQTPSSRYASNKPPRVDLNAVDDIIGIAIFFPTSANPGSGVEYVTAVEADAETRAAYEAMDDEFDSAESVDDKRLKDEASDRT</sequence>
<reference evidence="3 4" key="1">
    <citation type="submission" date="2019-08" db="EMBL/GenBank/DDBJ databases">
        <authorList>
            <person name="Lei W."/>
        </authorList>
    </citation>
    <scope>NUCLEOTIDE SEQUENCE [LARGE SCALE GENOMIC DNA]</scope>
    <source>
        <strain evidence="3 4">CCUG 58627</strain>
    </source>
</reference>
<feature type="compositionally biased region" description="Polar residues" evidence="1">
    <location>
        <begin position="837"/>
        <end position="846"/>
    </location>
</feature>
<dbReference type="OrthoDB" id="436461at2"/>
<feature type="region of interest" description="Disordered" evidence="1">
    <location>
        <begin position="832"/>
        <end position="851"/>
    </location>
</feature>